<dbReference type="SUPFAM" id="SSF52172">
    <property type="entry name" value="CheY-like"/>
    <property type="match status" value="1"/>
</dbReference>
<keyword evidence="3 12" id="KW-0597">Phosphoprotein</keyword>
<dbReference type="PROSITE" id="PS50110">
    <property type="entry name" value="RESPONSE_REGULATORY"/>
    <property type="match status" value="1"/>
</dbReference>
<keyword evidence="14" id="KW-0812">Transmembrane</keyword>
<evidence type="ECO:0000259" key="17">
    <source>
        <dbReference type="PROSITE" id="PS50109"/>
    </source>
</evidence>
<dbReference type="PANTHER" id="PTHR43547:SF2">
    <property type="entry name" value="HYBRID SIGNAL TRANSDUCTION HISTIDINE KINASE C"/>
    <property type="match status" value="1"/>
</dbReference>
<dbReference type="FunFam" id="3.40.50.2300:FF:000138">
    <property type="entry name" value="Two-component system sensor histidine kinase/response regulator"/>
    <property type="match status" value="1"/>
</dbReference>
<dbReference type="Pfam" id="PF00072">
    <property type="entry name" value="Response_reg"/>
    <property type="match status" value="1"/>
</dbReference>
<dbReference type="FunFam" id="1.10.287.130:FF:000034">
    <property type="entry name" value="Two-component system sensor histidine kinase/response regulator"/>
    <property type="match status" value="1"/>
</dbReference>
<gene>
    <name evidence="19" type="ORF">EC80_020430</name>
</gene>
<keyword evidence="8" id="KW-0902">Two-component regulatory system</keyword>
<evidence type="ECO:0000256" key="7">
    <source>
        <dbReference type="ARBA" id="ARBA00022840"/>
    </source>
</evidence>
<evidence type="ECO:0000256" key="2">
    <source>
        <dbReference type="ARBA" id="ARBA00012438"/>
    </source>
</evidence>
<dbReference type="SUPFAM" id="SSF46689">
    <property type="entry name" value="Homeodomain-like"/>
    <property type="match status" value="1"/>
</dbReference>
<accession>A0AAE6EVU6</accession>
<dbReference type="EC" id="2.7.13.3" evidence="2"/>
<dbReference type="SMART" id="SM00448">
    <property type="entry name" value="REC"/>
    <property type="match status" value="1"/>
</dbReference>
<dbReference type="GO" id="GO:0005524">
    <property type="term" value="F:ATP binding"/>
    <property type="evidence" value="ECO:0007669"/>
    <property type="project" value="UniProtKB-KW"/>
</dbReference>
<evidence type="ECO:0000256" key="8">
    <source>
        <dbReference type="ARBA" id="ARBA00023012"/>
    </source>
</evidence>
<feature type="signal peptide" evidence="15">
    <location>
        <begin position="1"/>
        <end position="22"/>
    </location>
</feature>
<evidence type="ECO:0000259" key="18">
    <source>
        <dbReference type="PROSITE" id="PS50110"/>
    </source>
</evidence>
<evidence type="ECO:0000256" key="9">
    <source>
        <dbReference type="ARBA" id="ARBA00023015"/>
    </source>
</evidence>
<dbReference type="PROSITE" id="PS01124">
    <property type="entry name" value="HTH_ARAC_FAMILY_2"/>
    <property type="match status" value="1"/>
</dbReference>
<dbReference type="PANTHER" id="PTHR43547">
    <property type="entry name" value="TWO-COMPONENT HISTIDINE KINASE"/>
    <property type="match status" value="1"/>
</dbReference>
<evidence type="ECO:0000256" key="13">
    <source>
        <dbReference type="SAM" id="Coils"/>
    </source>
</evidence>
<evidence type="ECO:0000256" key="5">
    <source>
        <dbReference type="ARBA" id="ARBA00022741"/>
    </source>
</evidence>
<dbReference type="InterPro" id="IPR018062">
    <property type="entry name" value="HTH_AraC-typ_CS"/>
</dbReference>
<comment type="catalytic activity">
    <reaction evidence="1">
        <text>ATP + protein L-histidine = ADP + protein N-phospho-L-histidine.</text>
        <dbReference type="EC" id="2.7.13.3"/>
    </reaction>
</comment>
<proteinExistence type="predicted"/>
<feature type="coiled-coil region" evidence="13">
    <location>
        <begin position="359"/>
        <end position="396"/>
    </location>
</feature>
<dbReference type="SMART" id="SM00387">
    <property type="entry name" value="HATPase_c"/>
    <property type="match status" value="1"/>
</dbReference>
<feature type="domain" description="Histidine kinase" evidence="17">
    <location>
        <begin position="403"/>
        <end position="621"/>
    </location>
</feature>
<evidence type="ECO:0000256" key="3">
    <source>
        <dbReference type="ARBA" id="ARBA00022553"/>
    </source>
</evidence>
<keyword evidence="15" id="KW-0732">Signal</keyword>
<dbReference type="GO" id="GO:0043565">
    <property type="term" value="F:sequence-specific DNA binding"/>
    <property type="evidence" value="ECO:0007669"/>
    <property type="project" value="InterPro"/>
</dbReference>
<dbReference type="FunFam" id="3.30.565.10:FF:000037">
    <property type="entry name" value="Hybrid sensor histidine kinase/response regulator"/>
    <property type="match status" value="1"/>
</dbReference>
<sequence>MKRVLFLLGLVLSGLLVSCSHDAPRYVIGVSQCSDDTWRHKMNDEIQREALFYGGVEIETRTANDDSRRQIEDIRHFIRQKVDLLIVAANEGTALTPVVEEAFDKGIPVIMVDRRILSDKYTAYIGADNYELGKAVGNYIAHRLKGRGKVVELSGLVGSTPAIERHQGFMSAISRYPGITLLAREDAGWLRQPAEIKMDSLLQCFPEIDAVYGMNDRMAAGAYQAARRLGREEEMLFVGIDALPGKGNGVELVLDSVLDATFIYPTEGDKVVQLAMDILQKKPFKRETKLKTAVVDAVNAHVMELQTAHISELDGKIETLNSRVGTYLSRVATQQVVLYGGFVILLLIVGLLIVVYKSLRSKNRLYRELSRQKEQLEEQRDQLIELSHQLEEATHAKLVFFTNISHDFRTPLTLVADPVEQLLADPSLEGDRRRMLLLVQRNVQILLRLVNQILDFRKYETGKMEFTPVPLNLLQCFGEWNDSFQAAARRKHIHFSFDSMPGADYHTLADAEKMERIYFNLLGNAFKFTPENGKVTVRLSALQKEGTPFFRFTVANTGSLISAEHIRSIFDRFYKIDRHHTGSGIGLALVKAFVEIHGGIIEVESDERQGTVFTVDLPVRTCEAETGVASAPVEASAPDRVDNLLREDEAENFNDPSKPSVLVIDDNADIRAYVHTLLNSEYSVIEAADGTEGIRKAMKYVPDVIISDVMMPGIDGIECCRRLKGELQTCHIPVILLTACSLDEQRIQGYAGGADSYISKPFSSQLLLTRIRNLIESRRRMKQFFGDRQTLAKEDICDMDKDFVERFKSLIEAKMGDSELNVEDLGKEMGLSRVQLYRKIKSLTNFAPNELLRMARLKKAASLLASSDMTIAEVGYEVGFTSPSYFTKCYKEQFGESPTEFLKRSGL</sequence>
<evidence type="ECO:0000256" key="4">
    <source>
        <dbReference type="ARBA" id="ARBA00022679"/>
    </source>
</evidence>
<keyword evidence="14" id="KW-1133">Transmembrane helix</keyword>
<dbReference type="Gene3D" id="3.30.565.10">
    <property type="entry name" value="Histidine kinase-like ATPase, C-terminal domain"/>
    <property type="match status" value="1"/>
</dbReference>
<dbReference type="InterPro" id="IPR005467">
    <property type="entry name" value="His_kinase_dom"/>
</dbReference>
<keyword evidence="10" id="KW-0238">DNA-binding</keyword>
<dbReference type="Gene3D" id="3.40.50.2300">
    <property type="match status" value="3"/>
</dbReference>
<dbReference type="Pfam" id="PF00512">
    <property type="entry name" value="HisKA"/>
    <property type="match status" value="1"/>
</dbReference>
<evidence type="ECO:0000313" key="19">
    <source>
        <dbReference type="EMBL" id="QCQ47028.1"/>
    </source>
</evidence>
<keyword evidence="5" id="KW-0547">Nucleotide-binding</keyword>
<keyword evidence="13" id="KW-0175">Coiled coil</keyword>
<dbReference type="Gene3D" id="1.10.10.60">
    <property type="entry name" value="Homeodomain-like"/>
    <property type="match status" value="1"/>
</dbReference>
<evidence type="ECO:0000256" key="1">
    <source>
        <dbReference type="ARBA" id="ARBA00000085"/>
    </source>
</evidence>
<organism evidence="19 20">
    <name type="scientific">Bacteroides fragilis</name>
    <dbReference type="NCBI Taxonomy" id="817"/>
    <lineage>
        <taxon>Bacteria</taxon>
        <taxon>Pseudomonadati</taxon>
        <taxon>Bacteroidota</taxon>
        <taxon>Bacteroidia</taxon>
        <taxon>Bacteroidales</taxon>
        <taxon>Bacteroidaceae</taxon>
        <taxon>Bacteroides</taxon>
    </lineage>
</organism>
<evidence type="ECO:0000256" key="10">
    <source>
        <dbReference type="ARBA" id="ARBA00023125"/>
    </source>
</evidence>
<dbReference type="Gene3D" id="6.10.250.850">
    <property type="match status" value="1"/>
</dbReference>
<dbReference type="PRINTS" id="PR00344">
    <property type="entry name" value="BCTRLSENSOR"/>
</dbReference>
<dbReference type="PROSITE" id="PS51257">
    <property type="entry name" value="PROKAR_LIPOPROTEIN"/>
    <property type="match status" value="1"/>
</dbReference>
<dbReference type="InterPro" id="IPR011006">
    <property type="entry name" value="CheY-like_superfamily"/>
</dbReference>
<dbReference type="InterPro" id="IPR018060">
    <property type="entry name" value="HTH_AraC"/>
</dbReference>
<keyword evidence="14" id="KW-0472">Membrane</keyword>
<dbReference type="InterPro" id="IPR001789">
    <property type="entry name" value="Sig_transdc_resp-reg_receiver"/>
</dbReference>
<dbReference type="InterPro" id="IPR036097">
    <property type="entry name" value="HisK_dim/P_sf"/>
</dbReference>
<dbReference type="InterPro" id="IPR003594">
    <property type="entry name" value="HATPase_dom"/>
</dbReference>
<evidence type="ECO:0000256" key="6">
    <source>
        <dbReference type="ARBA" id="ARBA00022777"/>
    </source>
</evidence>
<dbReference type="InterPro" id="IPR004358">
    <property type="entry name" value="Sig_transdc_His_kin-like_C"/>
</dbReference>
<dbReference type="Pfam" id="PF02518">
    <property type="entry name" value="HATPase_c"/>
    <property type="match status" value="1"/>
</dbReference>
<dbReference type="SUPFAM" id="SSF55874">
    <property type="entry name" value="ATPase domain of HSP90 chaperone/DNA topoisomerase II/histidine kinase"/>
    <property type="match status" value="1"/>
</dbReference>
<dbReference type="EMBL" id="CP036546">
    <property type="protein sequence ID" value="QCQ47028.1"/>
    <property type="molecule type" value="Genomic_DNA"/>
</dbReference>
<dbReference type="SMART" id="SM00342">
    <property type="entry name" value="HTH_ARAC"/>
    <property type="match status" value="1"/>
</dbReference>
<dbReference type="SMART" id="SM00388">
    <property type="entry name" value="HisKA"/>
    <property type="match status" value="1"/>
</dbReference>
<dbReference type="SUPFAM" id="SSF53822">
    <property type="entry name" value="Periplasmic binding protein-like I"/>
    <property type="match status" value="1"/>
</dbReference>
<dbReference type="Gene3D" id="1.10.287.130">
    <property type="match status" value="1"/>
</dbReference>
<dbReference type="PROSITE" id="PS50109">
    <property type="entry name" value="HIS_KIN"/>
    <property type="match status" value="1"/>
</dbReference>
<dbReference type="CDD" id="cd00082">
    <property type="entry name" value="HisKA"/>
    <property type="match status" value="1"/>
</dbReference>
<evidence type="ECO:0000259" key="16">
    <source>
        <dbReference type="PROSITE" id="PS01124"/>
    </source>
</evidence>
<evidence type="ECO:0000256" key="11">
    <source>
        <dbReference type="ARBA" id="ARBA00023163"/>
    </source>
</evidence>
<dbReference type="PROSITE" id="PS00041">
    <property type="entry name" value="HTH_ARAC_FAMILY_1"/>
    <property type="match status" value="1"/>
</dbReference>
<dbReference type="InterPro" id="IPR028082">
    <property type="entry name" value="Peripla_BP_I"/>
</dbReference>
<dbReference type="AlphaFoldDB" id="A0AAE6EVU6"/>
<keyword evidence="4" id="KW-0808">Transferase</keyword>
<evidence type="ECO:0000256" key="12">
    <source>
        <dbReference type="PROSITE-ProRule" id="PRU00169"/>
    </source>
</evidence>
<dbReference type="CDD" id="cd06308">
    <property type="entry name" value="PBP1_sensor_kinase-like"/>
    <property type="match status" value="1"/>
</dbReference>
<dbReference type="Pfam" id="PF13407">
    <property type="entry name" value="Peripla_BP_4"/>
    <property type="match status" value="1"/>
</dbReference>
<keyword evidence="11" id="KW-0804">Transcription</keyword>
<name>A0AAE6EVU6_BACFG</name>
<dbReference type="Proteomes" id="UP000036847">
    <property type="component" value="Chromosome"/>
</dbReference>
<dbReference type="GO" id="GO:0000155">
    <property type="term" value="F:phosphorelay sensor kinase activity"/>
    <property type="evidence" value="ECO:0007669"/>
    <property type="project" value="InterPro"/>
</dbReference>
<evidence type="ECO:0000256" key="14">
    <source>
        <dbReference type="SAM" id="Phobius"/>
    </source>
</evidence>
<feature type="modified residue" description="4-aspartylphosphate" evidence="12">
    <location>
        <position position="708"/>
    </location>
</feature>
<dbReference type="Pfam" id="PF12833">
    <property type="entry name" value="HTH_18"/>
    <property type="match status" value="1"/>
</dbReference>
<feature type="domain" description="HTH araC/xylS-type" evidence="16">
    <location>
        <begin position="805"/>
        <end position="904"/>
    </location>
</feature>
<feature type="transmembrane region" description="Helical" evidence="14">
    <location>
        <begin position="336"/>
        <end position="356"/>
    </location>
</feature>
<feature type="chain" id="PRO_5042265936" description="histidine kinase" evidence="15">
    <location>
        <begin position="23"/>
        <end position="907"/>
    </location>
</feature>
<dbReference type="InterPro" id="IPR025997">
    <property type="entry name" value="SBP_2_dom"/>
</dbReference>
<feature type="domain" description="Response regulatory" evidence="18">
    <location>
        <begin position="660"/>
        <end position="775"/>
    </location>
</feature>
<dbReference type="InterPro" id="IPR036890">
    <property type="entry name" value="HATPase_C_sf"/>
</dbReference>
<keyword evidence="6" id="KW-0418">Kinase</keyword>
<keyword evidence="7" id="KW-0067">ATP-binding</keyword>
<keyword evidence="9" id="KW-0805">Transcription regulation</keyword>
<evidence type="ECO:0000313" key="20">
    <source>
        <dbReference type="Proteomes" id="UP000036847"/>
    </source>
</evidence>
<reference evidence="19 20" key="1">
    <citation type="submission" date="2019-03" db="EMBL/GenBank/DDBJ databases">
        <title>Complete genome assembly of MDR B. fragilis.</title>
        <authorList>
            <person name="Sydenham T.V."/>
            <person name="Hasman H."/>
            <person name="Justesen U.S."/>
        </authorList>
    </citation>
    <scope>NUCLEOTIDE SEQUENCE [LARGE SCALE GENOMIC DNA]</scope>
    <source>
        <strain evidence="19 20">DCMSKEJBY0001B</strain>
    </source>
</reference>
<dbReference type="InterPro" id="IPR009057">
    <property type="entry name" value="Homeodomain-like_sf"/>
</dbReference>
<dbReference type="SUPFAM" id="SSF47384">
    <property type="entry name" value="Homodimeric domain of signal transducing histidine kinase"/>
    <property type="match status" value="1"/>
</dbReference>
<dbReference type="FunFam" id="1.10.10.60:FF:000284">
    <property type="entry name" value="Two-component system sensor histidine kinase/response regulator"/>
    <property type="match status" value="1"/>
</dbReference>
<dbReference type="GO" id="GO:0003700">
    <property type="term" value="F:DNA-binding transcription factor activity"/>
    <property type="evidence" value="ECO:0007669"/>
    <property type="project" value="InterPro"/>
</dbReference>
<protein>
    <recommendedName>
        <fullName evidence="2">histidine kinase</fullName>
        <ecNumber evidence="2">2.7.13.3</ecNumber>
    </recommendedName>
</protein>
<dbReference type="InterPro" id="IPR003661">
    <property type="entry name" value="HisK_dim/P_dom"/>
</dbReference>
<evidence type="ECO:0000256" key="15">
    <source>
        <dbReference type="SAM" id="SignalP"/>
    </source>
</evidence>